<dbReference type="RefSeq" id="WP_036679233.1">
    <property type="nucleotide sequence ID" value="NZ_MKQP01000018.1"/>
</dbReference>
<dbReference type="Proteomes" id="UP000187465">
    <property type="component" value="Unassembled WGS sequence"/>
</dbReference>
<name>A0A1R0XB18_9BACL</name>
<evidence type="ECO:0000313" key="2">
    <source>
        <dbReference type="EMBL" id="OMD32121.1"/>
    </source>
</evidence>
<feature type="domain" description="Suppressor of fused-like" evidence="1">
    <location>
        <begin position="34"/>
        <end position="206"/>
    </location>
</feature>
<dbReference type="InterPro" id="IPR037181">
    <property type="entry name" value="SUFU_N"/>
</dbReference>
<gene>
    <name evidence="2" type="ORF">BJP51_16145</name>
</gene>
<accession>A0A1R0XB18</accession>
<dbReference type="EMBL" id="MKQP01000018">
    <property type="protein sequence ID" value="OMD32121.1"/>
    <property type="molecule type" value="Genomic_DNA"/>
</dbReference>
<sequence length="216" mass="25088">MHSAQSNEKICNHIEKYIGVIDNVFKEIISGVLSIDILILDPTPERNFYTLITSGMSELPMTVPEGAEEYQYAEIMICLPPTWKLSDEAFKDERNYWPIRALKTMARFPHEYNTWLYMGHTLVNGNPAQPYSEDTGFQGMFVWVPDVKDKAGFFNLEMTREKVVHFYTLIPLYGEELNYKIKHSEEELLHKLNKIGVTDVLDPSRKNSCKKLWGLF</sequence>
<dbReference type="SUPFAM" id="SSF103359">
    <property type="entry name" value="Suppressor of Fused, N-terminal domain"/>
    <property type="match status" value="1"/>
</dbReference>
<evidence type="ECO:0000313" key="3">
    <source>
        <dbReference type="Proteomes" id="UP000187465"/>
    </source>
</evidence>
<organism evidence="2 3">
    <name type="scientific">Paenibacillus odorifer</name>
    <dbReference type="NCBI Taxonomy" id="189426"/>
    <lineage>
        <taxon>Bacteria</taxon>
        <taxon>Bacillati</taxon>
        <taxon>Bacillota</taxon>
        <taxon>Bacilli</taxon>
        <taxon>Bacillales</taxon>
        <taxon>Paenibacillaceae</taxon>
        <taxon>Paenibacillus</taxon>
    </lineage>
</organism>
<protein>
    <recommendedName>
        <fullName evidence="1">Suppressor of fused-like domain-containing protein</fullName>
    </recommendedName>
</protein>
<evidence type="ECO:0000259" key="1">
    <source>
        <dbReference type="Pfam" id="PF05076"/>
    </source>
</evidence>
<proteinExistence type="predicted"/>
<reference evidence="2 3" key="1">
    <citation type="submission" date="2016-10" db="EMBL/GenBank/DDBJ databases">
        <title>Paenibacillus species isolates.</title>
        <authorList>
            <person name="Beno S.M."/>
        </authorList>
    </citation>
    <scope>NUCLEOTIDE SEQUENCE [LARGE SCALE GENOMIC DNA]</scope>
    <source>
        <strain evidence="2 3">FSL H7-0604</strain>
    </source>
</reference>
<dbReference type="Pfam" id="PF05076">
    <property type="entry name" value="SUFU"/>
    <property type="match status" value="1"/>
</dbReference>
<dbReference type="InterPro" id="IPR020941">
    <property type="entry name" value="SUFU-like_domain"/>
</dbReference>
<comment type="caution">
    <text evidence="2">The sequence shown here is derived from an EMBL/GenBank/DDBJ whole genome shotgun (WGS) entry which is preliminary data.</text>
</comment>
<dbReference type="AlphaFoldDB" id="A0A1R0XB18"/>